<dbReference type="KEGG" id="cch:Cag_1436"/>
<evidence type="ECO:0000256" key="6">
    <source>
        <dbReference type="SAM" id="Phobius"/>
    </source>
</evidence>
<organism evidence="8">
    <name type="scientific">Chlorobium chlorochromatii (strain CaD3)</name>
    <dbReference type="NCBI Taxonomy" id="340177"/>
    <lineage>
        <taxon>Bacteria</taxon>
        <taxon>Pseudomonadati</taxon>
        <taxon>Chlorobiota</taxon>
        <taxon>Chlorobiia</taxon>
        <taxon>Chlorobiales</taxon>
        <taxon>Chlorobiaceae</taxon>
        <taxon>Chlorobium/Pelodictyon group</taxon>
        <taxon>Chlorobium</taxon>
    </lineage>
</organism>
<feature type="transmembrane region" description="Helical" evidence="6">
    <location>
        <begin position="16"/>
        <end position="47"/>
    </location>
</feature>
<dbReference type="AlphaFoldDB" id="Q3AQN2"/>
<proteinExistence type="predicted"/>
<keyword evidence="5 6" id="KW-0472">Membrane</keyword>
<dbReference type="OrthoDB" id="9813426at2"/>
<feature type="transmembrane region" description="Helical" evidence="6">
    <location>
        <begin position="149"/>
        <end position="172"/>
    </location>
</feature>
<evidence type="ECO:0000256" key="3">
    <source>
        <dbReference type="ARBA" id="ARBA00022692"/>
    </source>
</evidence>
<evidence type="ECO:0000256" key="1">
    <source>
        <dbReference type="ARBA" id="ARBA00004651"/>
    </source>
</evidence>
<sequence length="218" mass="24030">MLDAVVLWLQSADPSLLLFILFITAFLENVFPPIPGDVPIAFAGYLLYLQGGEGFTQSLLWSSLGSSAGFMVVFWLSKTVGQKWYGSEAQPHSSRLAKQVLRLFPPSDMELLRQKFAAHGYVAVLANRFLFGSRAVIAVMAGMMHLHAAGVFAASLVSAVLWNLLLLSGGFLLGSQWQDIGNYLVLYSAPVSLLFLGVIAFSVWSFMKQRKKHHHSDH</sequence>
<accession>Q3AQN2</accession>
<dbReference type="InterPro" id="IPR051311">
    <property type="entry name" value="DedA_domain"/>
</dbReference>
<keyword evidence="3 6" id="KW-0812">Transmembrane</keyword>
<evidence type="ECO:0000313" key="8">
    <source>
        <dbReference type="EMBL" id="ABB28693.1"/>
    </source>
</evidence>
<dbReference type="PANTHER" id="PTHR42709">
    <property type="entry name" value="ALKALINE PHOSPHATASE LIKE PROTEIN"/>
    <property type="match status" value="1"/>
</dbReference>
<dbReference type="GO" id="GO:0005886">
    <property type="term" value="C:plasma membrane"/>
    <property type="evidence" value="ECO:0007669"/>
    <property type="project" value="UniProtKB-SubCell"/>
</dbReference>
<feature type="transmembrane region" description="Helical" evidence="6">
    <location>
        <begin position="59"/>
        <end position="77"/>
    </location>
</feature>
<dbReference type="InterPro" id="IPR032816">
    <property type="entry name" value="VTT_dom"/>
</dbReference>
<dbReference type="eggNOG" id="COG0586">
    <property type="taxonomic scope" value="Bacteria"/>
</dbReference>
<evidence type="ECO:0000259" key="7">
    <source>
        <dbReference type="Pfam" id="PF09335"/>
    </source>
</evidence>
<protein>
    <submittedName>
        <fullName evidence="8">DedA family protein</fullName>
    </submittedName>
</protein>
<feature type="domain" description="VTT" evidence="7">
    <location>
        <begin position="34"/>
        <end position="170"/>
    </location>
</feature>
<reference evidence="8" key="1">
    <citation type="submission" date="2005-08" db="EMBL/GenBank/DDBJ databases">
        <title>Complete sequence of Chlorobium chlorochromatii CaD3.</title>
        <authorList>
            <person name="Copeland A."/>
            <person name="Lucas S."/>
            <person name="Lapidus A."/>
            <person name="Barry K."/>
            <person name="Detter J.C."/>
            <person name="Glavina T."/>
            <person name="Hammon N."/>
            <person name="Israni S."/>
            <person name="Pitluck S."/>
            <person name="Bryant D."/>
            <person name="Schmutz J."/>
            <person name="Larimer F."/>
            <person name="Land M."/>
            <person name="Kyrpides N."/>
            <person name="Ivanova N."/>
            <person name="Richardson P."/>
        </authorList>
    </citation>
    <scope>NUCLEOTIDE SEQUENCE [LARGE SCALE GENOMIC DNA]</scope>
    <source>
        <strain evidence="8">CaD3</strain>
    </source>
</reference>
<dbReference type="STRING" id="340177.Cag_1436"/>
<name>Q3AQN2_CHLCH</name>
<keyword evidence="2" id="KW-1003">Cell membrane</keyword>
<dbReference type="EMBL" id="CP000108">
    <property type="protein sequence ID" value="ABB28693.1"/>
    <property type="molecule type" value="Genomic_DNA"/>
</dbReference>
<evidence type="ECO:0000256" key="5">
    <source>
        <dbReference type="ARBA" id="ARBA00023136"/>
    </source>
</evidence>
<dbReference type="Pfam" id="PF09335">
    <property type="entry name" value="VTT_dom"/>
    <property type="match status" value="1"/>
</dbReference>
<comment type="subcellular location">
    <subcellularLocation>
        <location evidence="1">Cell membrane</location>
        <topology evidence="1">Multi-pass membrane protein</topology>
    </subcellularLocation>
</comment>
<gene>
    <name evidence="8" type="ordered locus">Cag_1436</name>
</gene>
<keyword evidence="4 6" id="KW-1133">Transmembrane helix</keyword>
<dbReference type="HOGENOM" id="CLU_044208_1_1_10"/>
<dbReference type="PANTHER" id="PTHR42709:SF6">
    <property type="entry name" value="UNDECAPRENYL PHOSPHATE TRANSPORTER A"/>
    <property type="match status" value="1"/>
</dbReference>
<feature type="transmembrane region" description="Helical" evidence="6">
    <location>
        <begin position="184"/>
        <end position="206"/>
    </location>
</feature>
<evidence type="ECO:0000256" key="2">
    <source>
        <dbReference type="ARBA" id="ARBA00022475"/>
    </source>
</evidence>
<evidence type="ECO:0000256" key="4">
    <source>
        <dbReference type="ARBA" id="ARBA00022989"/>
    </source>
</evidence>